<organism evidence="3 4">
    <name type="scientific">Colletotrichum plurivorum</name>
    <dbReference type="NCBI Taxonomy" id="2175906"/>
    <lineage>
        <taxon>Eukaryota</taxon>
        <taxon>Fungi</taxon>
        <taxon>Dikarya</taxon>
        <taxon>Ascomycota</taxon>
        <taxon>Pezizomycotina</taxon>
        <taxon>Sordariomycetes</taxon>
        <taxon>Hypocreomycetidae</taxon>
        <taxon>Glomerellales</taxon>
        <taxon>Glomerellaceae</taxon>
        <taxon>Colletotrichum</taxon>
        <taxon>Colletotrichum orchidearum species complex</taxon>
    </lineage>
</organism>
<sequence length="282" mass="31241">MDSIRGGWWKGKICVQILRVDMRRSTAERRKATLRRQQLARNMGEEGGRPTPPLRLPRLLGARGDGCSGLMDRSSGQADDDVEERVGVPSLNPLALWGRANGSNKSLHVLLSFSAPSREEGACWIGNVIGKALPGVAPSHLRTFALSHFPVASQMSAPSLEARGWQGYSCYYKSQSEATLYLMPEGLPFLALFFIFLFFAFLSIASPSRPPIAILTEPTHPTYLLQLPEMQSPVLDHDIGVDESTHHPSRPEHTDRVSIERSTPACKELHLDARWTGNQDMD</sequence>
<keyword evidence="4" id="KW-1185">Reference proteome</keyword>
<gene>
    <name evidence="3" type="ORF">CPLU01_12750</name>
</gene>
<evidence type="ECO:0000313" key="4">
    <source>
        <dbReference type="Proteomes" id="UP000654918"/>
    </source>
</evidence>
<keyword evidence="2" id="KW-1133">Transmembrane helix</keyword>
<keyword evidence="2" id="KW-0472">Membrane</keyword>
<protein>
    <submittedName>
        <fullName evidence="3">Uncharacterized protein</fullName>
    </submittedName>
</protein>
<reference evidence="3" key="1">
    <citation type="journal article" date="2020" name="Phytopathology">
        <title>Genome Sequence Resources of Colletotrichum truncatum, C. plurivorum, C. musicola, and C. sojae: Four Species Pathogenic to Soybean (Glycine max).</title>
        <authorList>
            <person name="Rogerio F."/>
            <person name="Boufleur T.R."/>
            <person name="Ciampi-Guillardi M."/>
            <person name="Sukno S.A."/>
            <person name="Thon M.R."/>
            <person name="Massola Junior N.S."/>
            <person name="Baroncelli R."/>
        </authorList>
    </citation>
    <scope>NUCLEOTIDE SEQUENCE</scope>
    <source>
        <strain evidence="3">LFN00145</strain>
    </source>
</reference>
<dbReference type="EMBL" id="WIGO01000271">
    <property type="protein sequence ID" value="KAF6820396.1"/>
    <property type="molecule type" value="Genomic_DNA"/>
</dbReference>
<accession>A0A8H6N5N3</accession>
<comment type="caution">
    <text evidence="3">The sequence shown here is derived from an EMBL/GenBank/DDBJ whole genome shotgun (WGS) entry which is preliminary data.</text>
</comment>
<evidence type="ECO:0000256" key="2">
    <source>
        <dbReference type="SAM" id="Phobius"/>
    </source>
</evidence>
<name>A0A8H6N5N3_9PEZI</name>
<evidence type="ECO:0000256" key="1">
    <source>
        <dbReference type="SAM" id="MobiDB-lite"/>
    </source>
</evidence>
<dbReference type="Proteomes" id="UP000654918">
    <property type="component" value="Unassembled WGS sequence"/>
</dbReference>
<evidence type="ECO:0000313" key="3">
    <source>
        <dbReference type="EMBL" id="KAF6820396.1"/>
    </source>
</evidence>
<proteinExistence type="predicted"/>
<feature type="compositionally biased region" description="Basic and acidic residues" evidence="1">
    <location>
        <begin position="239"/>
        <end position="259"/>
    </location>
</feature>
<feature type="region of interest" description="Disordered" evidence="1">
    <location>
        <begin position="239"/>
        <end position="261"/>
    </location>
</feature>
<keyword evidence="2" id="KW-0812">Transmembrane</keyword>
<feature type="transmembrane region" description="Helical" evidence="2">
    <location>
        <begin position="186"/>
        <end position="205"/>
    </location>
</feature>
<dbReference type="AlphaFoldDB" id="A0A8H6N5N3"/>